<keyword evidence="4 8" id="KW-0812">Transmembrane</keyword>
<feature type="transmembrane region" description="Helical" evidence="8">
    <location>
        <begin position="127"/>
        <end position="148"/>
    </location>
</feature>
<evidence type="ECO:0000313" key="10">
    <source>
        <dbReference type="Proteomes" id="UP000076490"/>
    </source>
</evidence>
<dbReference type="GO" id="GO:0009103">
    <property type="term" value="P:lipopolysaccharide biosynthetic process"/>
    <property type="evidence" value="ECO:0007669"/>
    <property type="project" value="TreeGrafter"/>
</dbReference>
<dbReference type="InterPro" id="IPR018480">
    <property type="entry name" value="PNAcMuramoyl-5peptid_Trfase_CS"/>
</dbReference>
<evidence type="ECO:0000256" key="8">
    <source>
        <dbReference type="SAM" id="Phobius"/>
    </source>
</evidence>
<protein>
    <submittedName>
        <fullName evidence="9">UDP-phosphate N-acetylglucosaminyl 1-phosphate transferase</fullName>
    </submittedName>
</protein>
<feature type="transmembrane region" description="Helical" evidence="8">
    <location>
        <begin position="203"/>
        <end position="224"/>
    </location>
</feature>
<dbReference type="EMBL" id="LQNT01000009">
    <property type="protein sequence ID" value="KZE38392.1"/>
    <property type="molecule type" value="Genomic_DNA"/>
</dbReference>
<dbReference type="PROSITE" id="PS01348">
    <property type="entry name" value="MRAY_2"/>
    <property type="match status" value="1"/>
</dbReference>
<keyword evidence="7" id="KW-0460">Magnesium</keyword>
<accession>A0A161REX2</accession>
<dbReference type="GO" id="GO:0044038">
    <property type="term" value="P:cell wall macromolecule biosynthetic process"/>
    <property type="evidence" value="ECO:0007669"/>
    <property type="project" value="TreeGrafter"/>
</dbReference>
<reference evidence="9 10" key="1">
    <citation type="submission" date="2016-01" db="EMBL/GenBank/DDBJ databases">
        <title>Whole genome sequencing of Bhargavaea cecembensis T14.</title>
        <authorList>
            <person name="Hong K.W."/>
        </authorList>
    </citation>
    <scope>NUCLEOTIDE SEQUENCE [LARGE SCALE GENOMIC DNA]</scope>
    <source>
        <strain evidence="9 10">T14</strain>
    </source>
</reference>
<feature type="transmembrane region" description="Helical" evidence="8">
    <location>
        <begin position="45"/>
        <end position="62"/>
    </location>
</feature>
<feature type="binding site" evidence="7">
    <location>
        <position position="207"/>
    </location>
    <ligand>
        <name>Mg(2+)</name>
        <dbReference type="ChEBI" id="CHEBI:18420"/>
    </ligand>
</feature>
<feature type="transmembrane region" description="Helical" evidence="8">
    <location>
        <begin position="6"/>
        <end position="24"/>
    </location>
</feature>
<evidence type="ECO:0000256" key="4">
    <source>
        <dbReference type="ARBA" id="ARBA00022692"/>
    </source>
</evidence>
<dbReference type="Pfam" id="PF00953">
    <property type="entry name" value="Glycos_transf_4"/>
    <property type="match status" value="1"/>
</dbReference>
<feature type="transmembrane region" description="Helical" evidence="8">
    <location>
        <begin position="230"/>
        <end position="252"/>
    </location>
</feature>
<dbReference type="AlphaFoldDB" id="A0A161REX2"/>
<dbReference type="PANTHER" id="PTHR22926">
    <property type="entry name" value="PHOSPHO-N-ACETYLMURAMOYL-PENTAPEPTIDE-TRANSFERASE"/>
    <property type="match status" value="1"/>
</dbReference>
<dbReference type="GO" id="GO:0046872">
    <property type="term" value="F:metal ion binding"/>
    <property type="evidence" value="ECO:0007669"/>
    <property type="project" value="UniProtKB-KW"/>
</dbReference>
<feature type="transmembrane region" description="Helical" evidence="8">
    <location>
        <begin position="155"/>
        <end position="173"/>
    </location>
</feature>
<dbReference type="Proteomes" id="UP000076490">
    <property type="component" value="Unassembled WGS sequence"/>
</dbReference>
<feature type="binding site" evidence="7">
    <location>
        <position position="147"/>
    </location>
    <ligand>
        <name>Mg(2+)</name>
        <dbReference type="ChEBI" id="CHEBI:18420"/>
    </ligand>
</feature>
<evidence type="ECO:0000256" key="1">
    <source>
        <dbReference type="ARBA" id="ARBA00004651"/>
    </source>
</evidence>
<dbReference type="PANTHER" id="PTHR22926:SF3">
    <property type="entry name" value="UNDECAPRENYL-PHOSPHATE ALPHA-N-ACETYLGLUCOSAMINYL 1-PHOSPHATE TRANSFERASE"/>
    <property type="match status" value="1"/>
</dbReference>
<feature type="transmembrane region" description="Helical" evidence="8">
    <location>
        <begin position="307"/>
        <end position="330"/>
    </location>
</feature>
<feature type="transmembrane region" description="Helical" evidence="8">
    <location>
        <begin position="179"/>
        <end position="196"/>
    </location>
</feature>
<feature type="transmembrane region" description="Helical" evidence="8">
    <location>
        <begin position="100"/>
        <end position="121"/>
    </location>
</feature>
<dbReference type="GO" id="GO:0071555">
    <property type="term" value="P:cell wall organization"/>
    <property type="evidence" value="ECO:0007669"/>
    <property type="project" value="TreeGrafter"/>
</dbReference>
<dbReference type="OrthoDB" id="9783652at2"/>
<evidence type="ECO:0000256" key="2">
    <source>
        <dbReference type="ARBA" id="ARBA00022475"/>
    </source>
</evidence>
<keyword evidence="7" id="KW-0479">Metal-binding</keyword>
<feature type="transmembrane region" description="Helical" evidence="8">
    <location>
        <begin position="283"/>
        <end position="301"/>
    </location>
</feature>
<proteinExistence type="predicted"/>
<comment type="cofactor">
    <cofactor evidence="7">
        <name>Mg(2+)</name>
        <dbReference type="ChEBI" id="CHEBI:18420"/>
    </cofactor>
</comment>
<dbReference type="InterPro" id="IPR000715">
    <property type="entry name" value="Glycosyl_transferase_4"/>
</dbReference>
<evidence type="ECO:0000256" key="3">
    <source>
        <dbReference type="ARBA" id="ARBA00022679"/>
    </source>
</evidence>
<evidence type="ECO:0000313" key="9">
    <source>
        <dbReference type="EMBL" id="KZE38392.1"/>
    </source>
</evidence>
<keyword evidence="6 8" id="KW-0472">Membrane</keyword>
<comment type="subcellular location">
    <subcellularLocation>
        <location evidence="1">Cell membrane</location>
        <topology evidence="1">Multi-pass membrane protein</topology>
    </subcellularLocation>
</comment>
<organism evidence="9 10">
    <name type="scientific">Bhargavaea cecembensis</name>
    <dbReference type="NCBI Taxonomy" id="394098"/>
    <lineage>
        <taxon>Bacteria</taxon>
        <taxon>Bacillati</taxon>
        <taxon>Bacillota</taxon>
        <taxon>Bacilli</taxon>
        <taxon>Bacillales</taxon>
        <taxon>Caryophanaceae</taxon>
        <taxon>Bhargavaea</taxon>
    </lineage>
</organism>
<dbReference type="GO" id="GO:0016780">
    <property type="term" value="F:phosphotransferase activity, for other substituted phosphate groups"/>
    <property type="evidence" value="ECO:0007669"/>
    <property type="project" value="InterPro"/>
</dbReference>
<comment type="caution">
    <text evidence="9">The sequence shown here is derived from an EMBL/GenBank/DDBJ whole genome shotgun (WGS) entry which is preliminary data.</text>
</comment>
<evidence type="ECO:0000256" key="7">
    <source>
        <dbReference type="PIRSR" id="PIRSR600715-1"/>
    </source>
</evidence>
<gene>
    <name evidence="9" type="ORF">AV656_05610</name>
</gene>
<feature type="transmembrane region" description="Helical" evidence="8">
    <location>
        <begin position="68"/>
        <end position="88"/>
    </location>
</feature>
<dbReference type="CDD" id="cd06853">
    <property type="entry name" value="GT_WecA_like"/>
    <property type="match status" value="1"/>
</dbReference>
<dbReference type="GO" id="GO:0005886">
    <property type="term" value="C:plasma membrane"/>
    <property type="evidence" value="ECO:0007669"/>
    <property type="project" value="UniProtKB-SubCell"/>
</dbReference>
<dbReference type="RefSeq" id="WP_063179822.1">
    <property type="nucleotide sequence ID" value="NZ_LQNT01000009.1"/>
</dbReference>
<evidence type="ECO:0000256" key="5">
    <source>
        <dbReference type="ARBA" id="ARBA00022989"/>
    </source>
</evidence>
<evidence type="ECO:0000256" key="6">
    <source>
        <dbReference type="ARBA" id="ARBA00023136"/>
    </source>
</evidence>
<name>A0A161REX2_9BACL</name>
<keyword evidence="5 8" id="KW-1133">Transmembrane helix</keyword>
<keyword evidence="3 9" id="KW-0808">Transferase</keyword>
<keyword evidence="2" id="KW-1003">Cell membrane</keyword>
<sequence length="345" mass="37204">MIIAVLVTLIAVLLYTPLVKRLAIYLGAIDKPNYRRINTRNIPRLGGLAIVAAFLTGLIVARPNNEDLMPILIGALIITIAGVMDDLLDITAKAKLFFQFIAAGVVVVFGGLHIEFINLPFGGQLDFGYLSIPLTIVWIIGITNAINLIDGLDGLAAGVSMIASCTLAVMAVIMQDSFVIVMSVLLAVSCAGFLFYNFYPAKIFMGDSGSLFLGFMISVLALLGFKNVTIISLVIPILILGIPILDTLFAIIRRVKNKQPISAPDMLHLHHCLINTGFSHRQSVLLIYVGSILLGGAAILFSQATVWGALVITVIILLAMELIVEVLGLAGRNYRPILGLVRQRK</sequence>